<proteinExistence type="predicted"/>
<dbReference type="EMBL" id="KQ965733">
    <property type="protein sequence ID" value="KXS21319.1"/>
    <property type="molecule type" value="Genomic_DNA"/>
</dbReference>
<feature type="compositionally biased region" description="Polar residues" evidence="1">
    <location>
        <begin position="336"/>
        <end position="376"/>
    </location>
</feature>
<evidence type="ECO:0000313" key="3">
    <source>
        <dbReference type="Proteomes" id="UP000070544"/>
    </source>
</evidence>
<evidence type="ECO:0000256" key="1">
    <source>
        <dbReference type="SAM" id="MobiDB-lite"/>
    </source>
</evidence>
<organism evidence="2 3">
    <name type="scientific">Gonapodya prolifera (strain JEL478)</name>
    <name type="common">Monoblepharis prolifera</name>
    <dbReference type="NCBI Taxonomy" id="1344416"/>
    <lineage>
        <taxon>Eukaryota</taxon>
        <taxon>Fungi</taxon>
        <taxon>Fungi incertae sedis</taxon>
        <taxon>Chytridiomycota</taxon>
        <taxon>Chytridiomycota incertae sedis</taxon>
        <taxon>Monoblepharidomycetes</taxon>
        <taxon>Monoblepharidales</taxon>
        <taxon>Gonapodyaceae</taxon>
        <taxon>Gonapodya</taxon>
    </lineage>
</organism>
<dbReference type="InterPro" id="IPR001611">
    <property type="entry name" value="Leu-rich_rpt"/>
</dbReference>
<dbReference type="PANTHER" id="PTHR46984">
    <property type="entry name" value="LEUCINE-RICH REPEAT-CONTAINING PROTEIN 71"/>
    <property type="match status" value="1"/>
</dbReference>
<dbReference type="InterPro" id="IPR032675">
    <property type="entry name" value="LRR_dom_sf"/>
</dbReference>
<sequence length="551" mass="58096">MLLETQDPFTIAYRDSCRSLGVAPLNVRRLSHPLPPLPLPPARPIDSSIVSTSNIALDQRSIETVKESSQPADNEVHGSAISVTETLPASEVTPTTDNHTTTPRETSFFTPHLIAIDRGKQINHHDGSSAIVDDTAGGDSPGVYRVEARGWHLPPGTVEALSACIGEGSGIGQVAFWNCSLSETDLTFLSLLSSCLNVLSLDRNPLTETSYAQLIPENGPLRHLTLRGNGIGDIGCTALAERLKSNRGLVSLNLSGNKVGKIGSEALAEALKSNTALTWLDLSRNPLGDTGGVALAKVLASTSITAEEAQRRKNGAIAEAVDSEDVGKKGPKQKVAPTSKSHNKATGSNENIRVSSAGKSQSAASRANNAKTSTQGSEKDKEKKATPPGGGKDESAKSPQGKKMSVNVGAPTGKGNTAAIAAATSAGAKGTALKDKITKKLNIEKVDEEEEVFVSPPEPIYEHESQWYSAGNRNVAHLNLSCCSISDDTMRALLVALKDQITAHDMLVDGIGGLLNVLVEGNMAISEPLKAALRTLLVYRDPYRPPELLAV</sequence>
<dbReference type="OMA" id="ACHIANG"/>
<gene>
    <name evidence="2" type="ORF">M427DRAFT_316602</name>
</gene>
<dbReference type="AlphaFoldDB" id="A0A139AX88"/>
<dbReference type="OrthoDB" id="120976at2759"/>
<feature type="region of interest" description="Disordered" evidence="1">
    <location>
        <begin position="317"/>
        <end position="412"/>
    </location>
</feature>
<dbReference type="STRING" id="1344416.A0A139AX88"/>
<dbReference type="SUPFAM" id="SSF52047">
    <property type="entry name" value="RNI-like"/>
    <property type="match status" value="1"/>
</dbReference>
<dbReference type="Pfam" id="PF13516">
    <property type="entry name" value="LRR_6"/>
    <property type="match status" value="4"/>
</dbReference>
<dbReference type="Proteomes" id="UP000070544">
    <property type="component" value="Unassembled WGS sequence"/>
</dbReference>
<accession>A0A139AX88</accession>
<reference evidence="2 3" key="1">
    <citation type="journal article" date="2015" name="Genome Biol. Evol.">
        <title>Phylogenomic analyses indicate that early fungi evolved digesting cell walls of algal ancestors of land plants.</title>
        <authorList>
            <person name="Chang Y."/>
            <person name="Wang S."/>
            <person name="Sekimoto S."/>
            <person name="Aerts A.L."/>
            <person name="Choi C."/>
            <person name="Clum A."/>
            <person name="LaButti K.M."/>
            <person name="Lindquist E.A."/>
            <person name="Yee Ngan C."/>
            <person name="Ohm R.A."/>
            <person name="Salamov A.A."/>
            <person name="Grigoriev I.V."/>
            <person name="Spatafora J.W."/>
            <person name="Berbee M.L."/>
        </authorList>
    </citation>
    <scope>NUCLEOTIDE SEQUENCE [LARGE SCALE GENOMIC DNA]</scope>
    <source>
        <strain evidence="2 3">JEL478</strain>
    </source>
</reference>
<dbReference type="InterPro" id="IPR053040">
    <property type="entry name" value="LRR-containing_protein_71"/>
</dbReference>
<evidence type="ECO:0000313" key="2">
    <source>
        <dbReference type="EMBL" id="KXS21319.1"/>
    </source>
</evidence>
<protein>
    <submittedName>
        <fullName evidence="2">RNI-like protein</fullName>
    </submittedName>
</protein>
<dbReference type="Gene3D" id="3.80.10.10">
    <property type="entry name" value="Ribonuclease Inhibitor"/>
    <property type="match status" value="1"/>
</dbReference>
<keyword evidence="3" id="KW-1185">Reference proteome</keyword>
<dbReference type="PANTHER" id="PTHR46984:SF1">
    <property type="entry name" value="LEUCINE-RICH REPEAT-CONTAINING PROTEIN 71"/>
    <property type="match status" value="1"/>
</dbReference>
<name>A0A139AX88_GONPJ</name>
<dbReference type="SMART" id="SM00368">
    <property type="entry name" value="LRR_RI"/>
    <property type="match status" value="4"/>
</dbReference>
<feature type="compositionally biased region" description="Basic and acidic residues" evidence="1">
    <location>
        <begin position="377"/>
        <end position="396"/>
    </location>
</feature>